<dbReference type="EMBL" id="MCGO01000029">
    <property type="protein sequence ID" value="ORY42283.1"/>
    <property type="molecule type" value="Genomic_DNA"/>
</dbReference>
<dbReference type="Proteomes" id="UP000193642">
    <property type="component" value="Unassembled WGS sequence"/>
</dbReference>
<dbReference type="OrthoDB" id="2165801at2759"/>
<dbReference type="AlphaFoldDB" id="A0A1Y2C5H5"/>
<keyword evidence="2" id="KW-1185">Reference proteome</keyword>
<organism evidence="1 2">
    <name type="scientific">Rhizoclosmatium globosum</name>
    <dbReference type="NCBI Taxonomy" id="329046"/>
    <lineage>
        <taxon>Eukaryota</taxon>
        <taxon>Fungi</taxon>
        <taxon>Fungi incertae sedis</taxon>
        <taxon>Chytridiomycota</taxon>
        <taxon>Chytridiomycota incertae sedis</taxon>
        <taxon>Chytridiomycetes</taxon>
        <taxon>Chytridiales</taxon>
        <taxon>Chytriomycetaceae</taxon>
        <taxon>Rhizoclosmatium</taxon>
    </lineage>
</organism>
<gene>
    <name evidence="1" type="ORF">BCR33DRAFT_307061</name>
</gene>
<proteinExistence type="predicted"/>
<sequence>MFQNVPVSESVKKSIRMLSLLYLATFLTLSIHPLKKLLAVCKDAKPAAEFCKLFPYLRVSVYRLDWFAVQDKTEPPKKLAASLLISTRRHQVLQINLFNQLWQDIVRYLQDSAAFAEALHIFTGHSVVDVATHNAISRISPLNQLVKATVRKLWIDRGNVGDPPSFNLTLPPFDRLRTRLQKNLMYRENHSEKWGSALLEFLEFKTKTVAERRSALSANLTKNGCSLRSDSLFCKQFLAGLVCCEMDEVVAIVKLTQRLFAYGHAVWSILRLAMESQLEGLVVDTGKSWIPAVTEFIASPGFHTTCTDAMNAVASASIRRKRDRYDDYDGYADGYKKRRFFKRRFW</sequence>
<evidence type="ECO:0000313" key="2">
    <source>
        <dbReference type="Proteomes" id="UP000193642"/>
    </source>
</evidence>
<name>A0A1Y2C5H5_9FUNG</name>
<protein>
    <submittedName>
        <fullName evidence="1">Uncharacterized protein</fullName>
    </submittedName>
</protein>
<accession>A0A1Y2C5H5</accession>
<reference evidence="1 2" key="1">
    <citation type="submission" date="2016-07" db="EMBL/GenBank/DDBJ databases">
        <title>Pervasive Adenine N6-methylation of Active Genes in Fungi.</title>
        <authorList>
            <consortium name="DOE Joint Genome Institute"/>
            <person name="Mondo S.J."/>
            <person name="Dannebaum R.O."/>
            <person name="Kuo R.C."/>
            <person name="Labutti K."/>
            <person name="Haridas S."/>
            <person name="Kuo A."/>
            <person name="Salamov A."/>
            <person name="Ahrendt S.R."/>
            <person name="Lipzen A."/>
            <person name="Sullivan W."/>
            <person name="Andreopoulos W.B."/>
            <person name="Clum A."/>
            <person name="Lindquist E."/>
            <person name="Daum C."/>
            <person name="Ramamoorthy G.K."/>
            <person name="Gryganskyi A."/>
            <person name="Culley D."/>
            <person name="Magnuson J.K."/>
            <person name="James T.Y."/>
            <person name="O'Malley M.A."/>
            <person name="Stajich J.E."/>
            <person name="Spatafora J.W."/>
            <person name="Visel A."/>
            <person name="Grigoriev I.V."/>
        </authorList>
    </citation>
    <scope>NUCLEOTIDE SEQUENCE [LARGE SCALE GENOMIC DNA]</scope>
    <source>
        <strain evidence="1 2">JEL800</strain>
    </source>
</reference>
<comment type="caution">
    <text evidence="1">The sequence shown here is derived from an EMBL/GenBank/DDBJ whole genome shotgun (WGS) entry which is preliminary data.</text>
</comment>
<evidence type="ECO:0000313" key="1">
    <source>
        <dbReference type="EMBL" id="ORY42283.1"/>
    </source>
</evidence>